<dbReference type="WBParaSite" id="DME_0000899701-mRNA-1">
    <property type="protein sequence ID" value="DME_0000899701-mRNA-1"/>
    <property type="gene ID" value="DME_0000899701"/>
</dbReference>
<feature type="disulfide bond" evidence="8">
    <location>
        <begin position="137"/>
        <end position="146"/>
    </location>
</feature>
<feature type="transmembrane region" description="Helical" evidence="10">
    <location>
        <begin position="51"/>
        <end position="71"/>
    </location>
</feature>
<keyword evidence="8" id="KW-1015">Disulfide bond</keyword>
<evidence type="ECO:0000256" key="5">
    <source>
        <dbReference type="ARBA" id="ARBA00022989"/>
    </source>
</evidence>
<dbReference type="STRING" id="318479.A0A158Q637"/>
<feature type="transmembrane region" description="Helical" evidence="10">
    <location>
        <begin position="395"/>
        <end position="415"/>
    </location>
</feature>
<reference evidence="11 13" key="2">
    <citation type="submission" date="2018-11" db="EMBL/GenBank/DDBJ databases">
        <authorList>
            <consortium name="Pathogen Informatics"/>
        </authorList>
    </citation>
    <scope>NUCLEOTIDE SEQUENCE [LARGE SCALE GENOMIC DNA]</scope>
</reference>
<organism evidence="12 14">
    <name type="scientific">Dracunculus medinensis</name>
    <name type="common">Guinea worm</name>
    <dbReference type="NCBI Taxonomy" id="318479"/>
    <lineage>
        <taxon>Eukaryota</taxon>
        <taxon>Metazoa</taxon>
        <taxon>Ecdysozoa</taxon>
        <taxon>Nematoda</taxon>
        <taxon>Chromadorea</taxon>
        <taxon>Rhabditida</taxon>
        <taxon>Spirurina</taxon>
        <taxon>Dracunculoidea</taxon>
        <taxon>Dracunculidae</taxon>
        <taxon>Dracunculus</taxon>
    </lineage>
</organism>
<evidence type="ECO:0000256" key="3">
    <source>
        <dbReference type="ARBA" id="ARBA00022692"/>
    </source>
</evidence>
<feature type="binding site" evidence="7">
    <location>
        <position position="310"/>
    </location>
    <ligand>
        <name>Na(+)</name>
        <dbReference type="ChEBI" id="CHEBI:29101"/>
        <label>1</label>
    </ligand>
</feature>
<evidence type="ECO:0000256" key="10">
    <source>
        <dbReference type="SAM" id="Phobius"/>
    </source>
</evidence>
<comment type="subcellular location">
    <subcellularLocation>
        <location evidence="1">Membrane</location>
        <topology evidence="1">Multi-pass membrane protein</topology>
    </subcellularLocation>
</comment>
<evidence type="ECO:0000256" key="2">
    <source>
        <dbReference type="ARBA" id="ARBA00022448"/>
    </source>
</evidence>
<dbReference type="Proteomes" id="UP000038040">
    <property type="component" value="Unplaced"/>
</dbReference>
<evidence type="ECO:0000256" key="6">
    <source>
        <dbReference type="ARBA" id="ARBA00023136"/>
    </source>
</evidence>
<feature type="transmembrane region" description="Helical" evidence="10">
    <location>
        <begin position="260"/>
        <end position="283"/>
    </location>
</feature>
<feature type="transmembrane region" description="Helical" evidence="10">
    <location>
        <begin position="507"/>
        <end position="526"/>
    </location>
</feature>
<keyword evidence="7" id="KW-0915">Sodium</keyword>
<evidence type="ECO:0000256" key="4">
    <source>
        <dbReference type="ARBA" id="ARBA00022847"/>
    </source>
</evidence>
<dbReference type="EMBL" id="UYYG01000081">
    <property type="protein sequence ID" value="VDN52827.1"/>
    <property type="molecule type" value="Genomic_DNA"/>
</dbReference>
<keyword evidence="7" id="KW-0479">Metal-binding</keyword>
<dbReference type="GO" id="GO:0043005">
    <property type="term" value="C:neuron projection"/>
    <property type="evidence" value="ECO:0007669"/>
    <property type="project" value="TreeGrafter"/>
</dbReference>
<dbReference type="CDD" id="cd11496">
    <property type="entry name" value="SLC6sbd-TauT-like"/>
    <property type="match status" value="1"/>
</dbReference>
<keyword evidence="2 9" id="KW-0813">Transport</keyword>
<dbReference type="Pfam" id="PF00209">
    <property type="entry name" value="SNF"/>
    <property type="match status" value="1"/>
</dbReference>
<dbReference type="OrthoDB" id="6581954at2759"/>
<dbReference type="PRINTS" id="PR00176">
    <property type="entry name" value="NANEUSMPORT"/>
</dbReference>
<dbReference type="PROSITE" id="PS50267">
    <property type="entry name" value="NA_NEUROTRAN_SYMP_3"/>
    <property type="match status" value="1"/>
</dbReference>
<dbReference type="GO" id="GO:0005332">
    <property type="term" value="F:gamma-aminobutyric acid:sodium:chloride symporter activity"/>
    <property type="evidence" value="ECO:0007669"/>
    <property type="project" value="TreeGrafter"/>
</dbReference>
<feature type="binding site" evidence="7">
    <location>
        <position position="30"/>
    </location>
    <ligand>
        <name>Na(+)</name>
        <dbReference type="ChEBI" id="CHEBI:29101"/>
        <label>1</label>
    </ligand>
</feature>
<dbReference type="PROSITE" id="PS00610">
    <property type="entry name" value="NA_NEUROTRAN_SYMP_1"/>
    <property type="match status" value="1"/>
</dbReference>
<sequence length="594" mass="67706">MSVDRSIGQQSLPPREQWSSWADFIMSCIGYAIGLGNVWRFPYLCYQNGGGAFLVPYVISLVFCGAPLFILETSWGQLLSVGGLGMFKICPIFKGVGIAAAVMAFWLNIYYIVVLSWAMCYLWNSLRFDSNVPWRNCNNEWNTHRCRSEYDPLTCAGNRTIAKYFNVKILTTDHLNEYRKQFFVGMKSNWTICTADDLNVQSPVKEYWNYKVLGISKGLEVPGGLRWDLAIFLLIIWSICYLCIFKGVRWTGKVVYLTASFPYLMLVCLLIRGLTLPGASLGLEFYLKPNFSKLLESKVWIDAVTQVFFSYGLGLGALVALGSYNSYHNNVYKQALTVCFVNSGTSVFAGFVIFSFIGFMAIQQGKSVEEVAQSGPGLLFLAYPSGILQLPYTNIWSILFFTMFCTMEGFFTAIIDEFPHLIRSKKYGREIFVLSICIISYFCGLSTVTEGGFYVFQLFDYYAASGWALLWLLFFECIAISWSVGISQWYDHMKSMIGYYPNPWWKFCWVFATPTVCMGVLIFGLAKYQPLRIDAYNYDYPLWGHVFGWFLSLSSMLCIPGYAIYLWFITEGTPSDVGLSHSVFFIRRIKNIII</sequence>
<keyword evidence="13" id="KW-1185">Reference proteome</keyword>
<feature type="transmembrane region" description="Helical" evidence="10">
    <location>
        <begin position="546"/>
        <end position="568"/>
    </location>
</feature>
<feature type="transmembrane region" description="Helical" evidence="10">
    <location>
        <begin position="336"/>
        <end position="362"/>
    </location>
</feature>
<evidence type="ECO:0000256" key="7">
    <source>
        <dbReference type="PIRSR" id="PIRSR600175-1"/>
    </source>
</evidence>
<protein>
    <recommendedName>
        <fullName evidence="9">Transporter</fullName>
    </recommendedName>
</protein>
<feature type="transmembrane region" description="Helical" evidence="10">
    <location>
        <begin position="21"/>
        <end position="39"/>
    </location>
</feature>
<dbReference type="GO" id="GO:0046872">
    <property type="term" value="F:metal ion binding"/>
    <property type="evidence" value="ECO:0007669"/>
    <property type="project" value="UniProtKB-KW"/>
</dbReference>
<feature type="binding site" evidence="7">
    <location>
        <position position="37"/>
    </location>
    <ligand>
        <name>Na(+)</name>
        <dbReference type="ChEBI" id="CHEBI:29101"/>
        <label>1</label>
    </ligand>
</feature>
<keyword evidence="6 10" id="KW-0472">Membrane</keyword>
<accession>A0A158Q637</accession>
<proteinExistence type="inferred from homology"/>
<feature type="binding site" evidence="7">
    <location>
        <position position="342"/>
    </location>
    <ligand>
        <name>Na(+)</name>
        <dbReference type="ChEBI" id="CHEBI:29101"/>
        <label>1</label>
    </ligand>
</feature>
<feature type="transmembrane region" description="Helical" evidence="10">
    <location>
        <begin position="92"/>
        <end position="119"/>
    </location>
</feature>
<dbReference type="AlphaFoldDB" id="A0A158Q637"/>
<evidence type="ECO:0000313" key="11">
    <source>
        <dbReference type="EMBL" id="VDN52827.1"/>
    </source>
</evidence>
<dbReference type="PANTHER" id="PTHR11616:SF265">
    <property type="entry name" value="TRANSPORTER"/>
    <property type="match status" value="1"/>
</dbReference>
<evidence type="ECO:0000313" key="14">
    <source>
        <dbReference type="WBParaSite" id="DME_0000899701-mRNA-1"/>
    </source>
</evidence>
<dbReference type="PANTHER" id="PTHR11616">
    <property type="entry name" value="SODIUM/CHLORIDE DEPENDENT TRANSPORTER"/>
    <property type="match status" value="1"/>
</dbReference>
<evidence type="ECO:0000256" key="9">
    <source>
        <dbReference type="RuleBase" id="RU003732"/>
    </source>
</evidence>
<comment type="similarity">
    <text evidence="9">Belongs to the sodium:neurotransmitter symporter (SNF) (TC 2.A.22) family.</text>
</comment>
<feature type="transmembrane region" description="Helical" evidence="10">
    <location>
        <begin position="229"/>
        <end position="248"/>
    </location>
</feature>
<reference evidence="14" key="1">
    <citation type="submission" date="2016-04" db="UniProtKB">
        <authorList>
            <consortium name="WormBaseParasite"/>
        </authorList>
    </citation>
    <scope>IDENTIFICATION</scope>
</reference>
<evidence type="ECO:0000256" key="1">
    <source>
        <dbReference type="ARBA" id="ARBA00004141"/>
    </source>
</evidence>
<feature type="binding site" evidence="7">
    <location>
        <position position="32"/>
    </location>
    <ligand>
        <name>Na(+)</name>
        <dbReference type="ChEBI" id="CHEBI:29101"/>
        <label>1</label>
    </ligand>
</feature>
<keyword evidence="3 9" id="KW-0812">Transmembrane</keyword>
<dbReference type="InterPro" id="IPR000175">
    <property type="entry name" value="Na/ntran_symport"/>
</dbReference>
<keyword evidence="4 9" id="KW-0769">Symport</keyword>
<name>A0A158Q637_DRAME</name>
<evidence type="ECO:0000256" key="8">
    <source>
        <dbReference type="PIRSR" id="PIRSR600175-2"/>
    </source>
</evidence>
<dbReference type="GO" id="GO:0005886">
    <property type="term" value="C:plasma membrane"/>
    <property type="evidence" value="ECO:0007669"/>
    <property type="project" value="TreeGrafter"/>
</dbReference>
<dbReference type="SUPFAM" id="SSF161070">
    <property type="entry name" value="SNF-like"/>
    <property type="match status" value="1"/>
</dbReference>
<dbReference type="InterPro" id="IPR037272">
    <property type="entry name" value="SNS_sf"/>
</dbReference>
<gene>
    <name evidence="11" type="ORF">DME_LOCUS2800</name>
</gene>
<keyword evidence="5 10" id="KW-1133">Transmembrane helix</keyword>
<feature type="transmembrane region" description="Helical" evidence="10">
    <location>
        <begin position="303"/>
        <end position="324"/>
    </location>
</feature>
<evidence type="ECO:0000313" key="12">
    <source>
        <dbReference type="Proteomes" id="UP000038040"/>
    </source>
</evidence>
<feature type="transmembrane region" description="Helical" evidence="10">
    <location>
        <begin position="427"/>
        <end position="448"/>
    </location>
</feature>
<dbReference type="Proteomes" id="UP000274756">
    <property type="component" value="Unassembled WGS sequence"/>
</dbReference>
<feature type="transmembrane region" description="Helical" evidence="10">
    <location>
        <begin position="468"/>
        <end position="486"/>
    </location>
</feature>
<evidence type="ECO:0000313" key="13">
    <source>
        <dbReference type="Proteomes" id="UP000274756"/>
    </source>
</evidence>